<feature type="signal peptide" evidence="1">
    <location>
        <begin position="1"/>
        <end position="27"/>
    </location>
</feature>
<dbReference type="SMR" id="Q7V465"/>
<accession>Q7V465</accession>
<reference evidence="2 3" key="1">
    <citation type="journal article" date="2003" name="Nature">
        <title>Genome divergence in two Prochlorococcus ecotypes reflects oceanic niche differentiation.</title>
        <authorList>
            <person name="Rocap G."/>
            <person name="Larimer F.W."/>
            <person name="Lamerdin J.E."/>
            <person name="Malfatti S."/>
            <person name="Chain P."/>
            <person name="Ahlgren N.A."/>
            <person name="Arellano A."/>
            <person name="Coleman M."/>
            <person name="Hauser L."/>
            <person name="Hess W.R."/>
            <person name="Johnson Z.I."/>
            <person name="Land M.L."/>
            <person name="Lindell D."/>
            <person name="Post A.F."/>
            <person name="Regala W."/>
            <person name="Shah M."/>
            <person name="Shaw S.L."/>
            <person name="Steglich C."/>
            <person name="Sullivan M.B."/>
            <person name="Ting C.S."/>
            <person name="Tolonen A."/>
            <person name="Webb E.A."/>
            <person name="Zinser E.R."/>
            <person name="Chisholm S.W."/>
        </authorList>
    </citation>
    <scope>NUCLEOTIDE SEQUENCE [LARGE SCALE GENOMIC DNA]</scope>
    <source>
        <strain evidence="3">MIT 9313</strain>
    </source>
</reference>
<dbReference type="EMBL" id="BX548175">
    <property type="protein sequence ID" value="CAE22276.1"/>
    <property type="molecule type" value="Genomic_DNA"/>
</dbReference>
<gene>
    <name evidence="2" type="ordered locus">PMT_2102</name>
</gene>
<dbReference type="Proteomes" id="UP000001423">
    <property type="component" value="Chromosome"/>
</dbReference>
<dbReference type="eggNOG" id="ENOG5033PYU">
    <property type="taxonomic scope" value="Bacteria"/>
</dbReference>
<dbReference type="DNASU" id="1727522"/>
<evidence type="ECO:0000256" key="1">
    <source>
        <dbReference type="SAM" id="SignalP"/>
    </source>
</evidence>
<keyword evidence="1" id="KW-0732">Signal</keyword>
<proteinExistence type="predicted"/>
<evidence type="ECO:0000313" key="2">
    <source>
        <dbReference type="EMBL" id="CAE22276.1"/>
    </source>
</evidence>
<keyword evidence="3" id="KW-1185">Reference proteome</keyword>
<evidence type="ECO:0000313" key="3">
    <source>
        <dbReference type="Proteomes" id="UP000001423"/>
    </source>
</evidence>
<protein>
    <submittedName>
        <fullName evidence="2">Uncharacterized protein</fullName>
    </submittedName>
</protein>
<dbReference type="KEGG" id="pmt:PMT_2102"/>
<dbReference type="HOGENOM" id="CLU_074052_1_0_3"/>
<feature type="chain" id="PRO_5004295757" evidence="1">
    <location>
        <begin position="28"/>
        <end position="247"/>
    </location>
</feature>
<organism evidence="2 3">
    <name type="scientific">Prochlorococcus marinus (strain MIT 9313)</name>
    <dbReference type="NCBI Taxonomy" id="74547"/>
    <lineage>
        <taxon>Bacteria</taxon>
        <taxon>Bacillati</taxon>
        <taxon>Cyanobacteriota</taxon>
        <taxon>Cyanophyceae</taxon>
        <taxon>Synechococcales</taxon>
        <taxon>Prochlorococcaceae</taxon>
        <taxon>Prochlorococcus</taxon>
    </lineage>
</organism>
<dbReference type="AlphaFoldDB" id="Q7V465"/>
<sequence>MPHLKPIALASSLLALCSALMPLIGRAADAVPLSSRLQQALNTPGGEALRGLLADEYASDLENRFRIFSAKFPDARWSVRPAEPLKNGQPTFAVEVRGRREAESLSYALEANQRLAFLTEGKLITGEEVISEQSILRSASKPLPISLLIPDAVLTGSRYDVDVIFDQPLGHAMVAGGLIALTPAQVSLQSTPDIQLAPMHGGGIFKSVQAPFTPGSQTWAAMLVHPDGVITVTKRVRVVSHEDELIP</sequence>
<name>Q7V465_PROMM</name>